<dbReference type="PROSITE" id="PS00570">
    <property type="entry name" value="RING_HYDROXYL_ALPHA"/>
    <property type="match status" value="1"/>
</dbReference>
<dbReference type="EC" id="1.14.15.7" evidence="5"/>
<evidence type="ECO:0000313" key="20">
    <source>
        <dbReference type="Proteomes" id="UP000308005"/>
    </source>
</evidence>
<evidence type="ECO:0000256" key="1">
    <source>
        <dbReference type="ARBA" id="ARBA00001962"/>
    </source>
</evidence>
<comment type="cofactor">
    <cofactor evidence="1">
        <name>Fe cation</name>
        <dbReference type="ChEBI" id="CHEBI:24875"/>
    </cofactor>
</comment>
<proteinExistence type="inferred from homology"/>
<dbReference type="PANTHER" id="PTHR43756">
    <property type="entry name" value="CHOLINE MONOOXYGENASE, CHLOROPLASTIC"/>
    <property type="match status" value="1"/>
</dbReference>
<comment type="caution">
    <text evidence="19">The sequence shown here is derived from an EMBL/GenBank/DDBJ whole genome shotgun (WGS) entry which is preliminary data.</text>
</comment>
<evidence type="ECO:0000256" key="6">
    <source>
        <dbReference type="ARBA" id="ARBA00014931"/>
    </source>
</evidence>
<evidence type="ECO:0000256" key="4">
    <source>
        <dbReference type="ARBA" id="ARBA00010848"/>
    </source>
</evidence>
<dbReference type="PANTHER" id="PTHR43756:SF5">
    <property type="entry name" value="CHOLINE MONOOXYGENASE, CHLOROPLASTIC"/>
    <property type="match status" value="1"/>
</dbReference>
<evidence type="ECO:0000313" key="19">
    <source>
        <dbReference type="EMBL" id="THZ11186.1"/>
    </source>
</evidence>
<feature type="domain" description="RING-type" evidence="17">
    <location>
        <begin position="458"/>
        <end position="497"/>
    </location>
</feature>
<protein>
    <recommendedName>
        <fullName evidence="6">Choline monooxygenase, chloroplastic</fullName>
        <ecNumber evidence="5">1.14.15.7</ecNumber>
    </recommendedName>
</protein>
<comment type="function">
    <text evidence="2">Catalyzes the first step of the osmoprotectant glycine betaine synthesis.</text>
</comment>
<comment type="similarity">
    <text evidence="4">Belongs to the choline monooxygenase family.</text>
</comment>
<keyword evidence="14" id="KW-0520">NAD</keyword>
<reference evidence="19 20" key="1">
    <citation type="submission" date="2018-10" db="EMBL/GenBank/DDBJ databases">
        <title>Fifty Aureobasidium pullulans genomes reveal a recombining polyextremotolerant generalist.</title>
        <authorList>
            <person name="Gostincar C."/>
            <person name="Turk M."/>
            <person name="Zajc J."/>
            <person name="Gunde-Cimerman N."/>
        </authorList>
    </citation>
    <scope>NUCLEOTIDE SEQUENCE [LARGE SCALE GENOMIC DNA]</scope>
    <source>
        <strain evidence="19 20">EXF-3863</strain>
    </source>
</reference>
<evidence type="ECO:0000256" key="7">
    <source>
        <dbReference type="ARBA" id="ARBA00022714"/>
    </source>
</evidence>
<dbReference type="SUPFAM" id="SSF55961">
    <property type="entry name" value="Bet v1-like"/>
    <property type="match status" value="1"/>
</dbReference>
<evidence type="ECO:0000256" key="3">
    <source>
        <dbReference type="ARBA" id="ARBA00004866"/>
    </source>
</evidence>
<keyword evidence="8" id="KW-0479">Metal-binding</keyword>
<gene>
    <name evidence="19" type="ORF">D6C91_09526</name>
</gene>
<dbReference type="InterPro" id="IPR001663">
    <property type="entry name" value="Rng_hydr_dOase-A"/>
</dbReference>
<dbReference type="SUPFAM" id="SSF50022">
    <property type="entry name" value="ISP domain"/>
    <property type="match status" value="1"/>
</dbReference>
<dbReference type="SMART" id="SM00184">
    <property type="entry name" value="RING"/>
    <property type="match status" value="1"/>
</dbReference>
<evidence type="ECO:0000256" key="16">
    <source>
        <dbReference type="PROSITE-ProRule" id="PRU00175"/>
    </source>
</evidence>
<evidence type="ECO:0000256" key="15">
    <source>
        <dbReference type="ARBA" id="ARBA00049097"/>
    </source>
</evidence>
<dbReference type="GO" id="GO:0008270">
    <property type="term" value="F:zinc ion binding"/>
    <property type="evidence" value="ECO:0007669"/>
    <property type="project" value="UniProtKB-KW"/>
</dbReference>
<dbReference type="InterPro" id="IPR015879">
    <property type="entry name" value="Ring_hydroxy_dOase_asu_C_dom"/>
</dbReference>
<dbReference type="GO" id="GO:0051537">
    <property type="term" value="F:2 iron, 2 sulfur cluster binding"/>
    <property type="evidence" value="ECO:0007669"/>
    <property type="project" value="UniProtKB-KW"/>
</dbReference>
<dbReference type="Gene3D" id="3.30.40.10">
    <property type="entry name" value="Zinc/RING finger domain, C3HC4 (zinc finger)"/>
    <property type="match status" value="1"/>
</dbReference>
<keyword evidence="11" id="KW-0560">Oxidoreductase</keyword>
<dbReference type="InterPro" id="IPR013083">
    <property type="entry name" value="Znf_RING/FYVE/PHD"/>
</dbReference>
<dbReference type="PROSITE" id="PS00518">
    <property type="entry name" value="ZF_RING_1"/>
    <property type="match status" value="1"/>
</dbReference>
<dbReference type="GO" id="GO:0005506">
    <property type="term" value="F:iron ion binding"/>
    <property type="evidence" value="ECO:0007669"/>
    <property type="project" value="InterPro"/>
</dbReference>
<dbReference type="Gene3D" id="3.90.380.10">
    <property type="entry name" value="Naphthalene 1,2-dioxygenase Alpha Subunit, Chain A, domain 1"/>
    <property type="match status" value="2"/>
</dbReference>
<dbReference type="UniPathway" id="UPA00529">
    <property type="reaction ID" value="UER00430"/>
</dbReference>
<keyword evidence="12" id="KW-0408">Iron</keyword>
<dbReference type="Proteomes" id="UP000308005">
    <property type="component" value="Unassembled WGS sequence"/>
</dbReference>
<dbReference type="PROSITE" id="PS51296">
    <property type="entry name" value="RIESKE"/>
    <property type="match status" value="1"/>
</dbReference>
<accession>A0A4S9SK96</accession>
<evidence type="ECO:0000256" key="8">
    <source>
        <dbReference type="ARBA" id="ARBA00022723"/>
    </source>
</evidence>
<evidence type="ECO:0000256" key="12">
    <source>
        <dbReference type="ARBA" id="ARBA00023004"/>
    </source>
</evidence>
<dbReference type="CDD" id="cd00680">
    <property type="entry name" value="RHO_alpha_C"/>
    <property type="match status" value="1"/>
</dbReference>
<dbReference type="Gene3D" id="2.102.10.10">
    <property type="entry name" value="Rieske [2Fe-2S] iron-sulphur domain"/>
    <property type="match status" value="1"/>
</dbReference>
<keyword evidence="10" id="KW-0862">Zinc</keyword>
<dbReference type="AlphaFoldDB" id="A0A4S9SK96"/>
<dbReference type="InterPro" id="IPR036922">
    <property type="entry name" value="Rieske_2Fe-2S_sf"/>
</dbReference>
<evidence type="ECO:0000256" key="14">
    <source>
        <dbReference type="ARBA" id="ARBA00023027"/>
    </source>
</evidence>
<dbReference type="InterPro" id="IPR015881">
    <property type="entry name" value="ARHD_Rieske_2Fe_2S"/>
</dbReference>
<comment type="pathway">
    <text evidence="3">Amine and polyamine biosynthesis; betaine biosynthesis via choline pathway; betaine aldehyde from choline (monooxygenase route): step 1/1.</text>
</comment>
<dbReference type="EMBL" id="QZBM01000799">
    <property type="protein sequence ID" value="THZ11186.1"/>
    <property type="molecule type" value="Genomic_DNA"/>
</dbReference>
<dbReference type="InterPro" id="IPR017907">
    <property type="entry name" value="Znf_RING_CS"/>
</dbReference>
<dbReference type="PROSITE" id="PS50089">
    <property type="entry name" value="ZF_RING_2"/>
    <property type="match status" value="1"/>
</dbReference>
<dbReference type="GO" id="GO:0019133">
    <property type="term" value="F:choline monooxygenase activity"/>
    <property type="evidence" value="ECO:0007669"/>
    <property type="project" value="UniProtKB-EC"/>
</dbReference>
<dbReference type="Pfam" id="PF00848">
    <property type="entry name" value="Ring_hydroxyl_A"/>
    <property type="match status" value="1"/>
</dbReference>
<name>A0A4S9SK96_AURPU</name>
<evidence type="ECO:0000259" key="17">
    <source>
        <dbReference type="PROSITE" id="PS50089"/>
    </source>
</evidence>
<sequence length="632" mass="72280">MTSYLNYFGFGGDKASSGKAVDGLPAKQSPVRALPATWYTSPEMYEFERRAIFTRRWLFMTHSSRIKNAGDFLRFNIAGYDVIINRDRAGNVNAFHNVCRHRAYPVVEKKEGNANIFACRYHGWSYGLNGKLAKAPGYQDLEGYEKEQNSLFSIHVKVDINGFIWINMDAKETPEVPWEEHFDNVDKQERYSEFDFDNYELDHTYEIEGDFNWKILADNFNECYHCPTTHPDIPDFINLETFDSDLKDGHIQHHCISTPEQAAKGLGVASTYYFPNTSMTVSPHFIMVQKFLPSSPLKSTMSYEIYRNKHSSEEDFHLISSMYARVMAEDKVLCDQAQKQLNVGVFVNGQLHPKYEKAPLFFQQTVREIITGHYKREQEAGRQIWPARREVVDGVSRERFLEKLHKDSTAGKEVPNTIGESTEISNAILETKETSTTTKTPADNPTLTEDNERPETECLICWSSPSLTLHCNHTFCFPCLDSYFTTHKSKHSCPVCSSPLFRPTLFTSENLNIWCNKLRTVLSIIILLLYFLRAISCACILPTSSILAWAKCSISAGNTINWIEIAIKEIPYLVVSVLQVWAQRKMVRMSGVEWAQGELKAANFVAAVGWVQKVGGMVWRVEMIIRMARRVG</sequence>
<dbReference type="SUPFAM" id="SSF57850">
    <property type="entry name" value="RING/U-box"/>
    <property type="match status" value="1"/>
</dbReference>
<dbReference type="GO" id="GO:0019285">
    <property type="term" value="P:glycine betaine biosynthetic process from choline"/>
    <property type="evidence" value="ECO:0007669"/>
    <property type="project" value="UniProtKB-UniPathway"/>
</dbReference>
<keyword evidence="9 16" id="KW-0863">Zinc-finger</keyword>
<dbReference type="CDD" id="cd16449">
    <property type="entry name" value="RING-HC"/>
    <property type="match status" value="1"/>
</dbReference>
<keyword evidence="7" id="KW-0001">2Fe-2S</keyword>
<evidence type="ECO:0000256" key="13">
    <source>
        <dbReference type="ARBA" id="ARBA00023014"/>
    </source>
</evidence>
<dbReference type="PRINTS" id="PR00090">
    <property type="entry name" value="RNGDIOXGNASE"/>
</dbReference>
<comment type="catalytic activity">
    <reaction evidence="15">
        <text>choline + 2 reduced [2Fe-2S]-[ferredoxin] + O2 + 2 H(+) = betaine aldehyde hydrate + 2 oxidized [2Fe-2S]-[ferredoxin] + H2O</text>
        <dbReference type="Rhea" id="RHEA:17769"/>
        <dbReference type="Rhea" id="RHEA-COMP:10000"/>
        <dbReference type="Rhea" id="RHEA-COMP:10001"/>
        <dbReference type="ChEBI" id="CHEBI:15354"/>
        <dbReference type="ChEBI" id="CHEBI:15377"/>
        <dbReference type="ChEBI" id="CHEBI:15378"/>
        <dbReference type="ChEBI" id="CHEBI:15379"/>
        <dbReference type="ChEBI" id="CHEBI:15870"/>
        <dbReference type="ChEBI" id="CHEBI:33737"/>
        <dbReference type="ChEBI" id="CHEBI:33738"/>
        <dbReference type="EC" id="1.14.15.7"/>
    </reaction>
</comment>
<dbReference type="InterPro" id="IPR017941">
    <property type="entry name" value="Rieske_2Fe-2S"/>
</dbReference>
<evidence type="ECO:0000256" key="9">
    <source>
        <dbReference type="ARBA" id="ARBA00022771"/>
    </source>
</evidence>
<keyword evidence="13" id="KW-0411">Iron-sulfur</keyword>
<evidence type="ECO:0000256" key="2">
    <source>
        <dbReference type="ARBA" id="ARBA00002149"/>
    </source>
</evidence>
<feature type="domain" description="Rieske" evidence="18">
    <location>
        <begin position="58"/>
        <end position="155"/>
    </location>
</feature>
<dbReference type="InterPro" id="IPR001841">
    <property type="entry name" value="Znf_RING"/>
</dbReference>
<evidence type="ECO:0000256" key="11">
    <source>
        <dbReference type="ARBA" id="ARBA00023002"/>
    </source>
</evidence>
<dbReference type="CDD" id="cd03469">
    <property type="entry name" value="Rieske_RO_Alpha_N"/>
    <property type="match status" value="1"/>
</dbReference>
<organism evidence="19 20">
    <name type="scientific">Aureobasidium pullulans</name>
    <name type="common">Black yeast</name>
    <name type="synonym">Pullularia pullulans</name>
    <dbReference type="NCBI Taxonomy" id="5580"/>
    <lineage>
        <taxon>Eukaryota</taxon>
        <taxon>Fungi</taxon>
        <taxon>Dikarya</taxon>
        <taxon>Ascomycota</taxon>
        <taxon>Pezizomycotina</taxon>
        <taxon>Dothideomycetes</taxon>
        <taxon>Dothideomycetidae</taxon>
        <taxon>Dothideales</taxon>
        <taxon>Saccotheciaceae</taxon>
        <taxon>Aureobasidium</taxon>
    </lineage>
</organism>
<evidence type="ECO:0000256" key="5">
    <source>
        <dbReference type="ARBA" id="ARBA00012763"/>
    </source>
</evidence>
<evidence type="ECO:0000256" key="10">
    <source>
        <dbReference type="ARBA" id="ARBA00022833"/>
    </source>
</evidence>
<dbReference type="Pfam" id="PF00355">
    <property type="entry name" value="Rieske"/>
    <property type="match status" value="1"/>
</dbReference>
<evidence type="ECO:0000259" key="18">
    <source>
        <dbReference type="PROSITE" id="PS51296"/>
    </source>
</evidence>